<dbReference type="Proteomes" id="UP001642483">
    <property type="component" value="Unassembled WGS sequence"/>
</dbReference>
<dbReference type="InterPro" id="IPR036398">
    <property type="entry name" value="CA_dom_sf"/>
</dbReference>
<dbReference type="InterPro" id="IPR023561">
    <property type="entry name" value="Carbonic_anhydrase_a-class"/>
</dbReference>
<dbReference type="Gene3D" id="3.10.100.10">
    <property type="entry name" value="Mannose-Binding Protein A, subunit A"/>
    <property type="match status" value="1"/>
</dbReference>
<protein>
    <recommendedName>
        <fullName evidence="4">Carbonic anhydrase 6</fullName>
    </recommendedName>
    <alternativeName>
        <fullName evidence="12">Carbonate dehydratase VI</fullName>
    </alternativeName>
    <alternativeName>
        <fullName evidence="13">Carbonic anhydrase VI</fullName>
    </alternativeName>
</protein>
<dbReference type="SMART" id="SM01057">
    <property type="entry name" value="Carb_anhydrase"/>
    <property type="match status" value="1"/>
</dbReference>
<dbReference type="PROSITE" id="PS51144">
    <property type="entry name" value="ALPHA_CA_2"/>
    <property type="match status" value="1"/>
</dbReference>
<proteinExistence type="inferred from homology"/>
<evidence type="ECO:0000256" key="9">
    <source>
        <dbReference type="ARBA" id="ARBA00023180"/>
    </source>
</evidence>
<keyword evidence="5" id="KW-0964">Secreted</keyword>
<dbReference type="InterPro" id="IPR016186">
    <property type="entry name" value="C-type_lectin-like/link_sf"/>
</dbReference>
<evidence type="ECO:0000313" key="18">
    <source>
        <dbReference type="Proteomes" id="UP001642483"/>
    </source>
</evidence>
<dbReference type="PANTHER" id="PTHR18952">
    <property type="entry name" value="CARBONIC ANHYDRASE"/>
    <property type="match status" value="1"/>
</dbReference>
<dbReference type="EMBL" id="CAWYQH010000002">
    <property type="protein sequence ID" value="CAK8672984.1"/>
    <property type="molecule type" value="Genomic_DNA"/>
</dbReference>
<evidence type="ECO:0000256" key="1">
    <source>
        <dbReference type="ARBA" id="ARBA00001947"/>
    </source>
</evidence>
<comment type="subcellular location">
    <subcellularLocation>
        <location evidence="2">Secreted</location>
    </subcellularLocation>
</comment>
<dbReference type="InterPro" id="IPR016187">
    <property type="entry name" value="CTDL_fold"/>
</dbReference>
<keyword evidence="10" id="KW-0456">Lyase</keyword>
<dbReference type="InterPro" id="IPR001148">
    <property type="entry name" value="CA_dom"/>
</dbReference>
<evidence type="ECO:0000256" key="4">
    <source>
        <dbReference type="ARBA" id="ARBA00014200"/>
    </source>
</evidence>
<dbReference type="InterPro" id="IPR001304">
    <property type="entry name" value="C-type_lectin-like"/>
</dbReference>
<dbReference type="Pfam" id="PF00194">
    <property type="entry name" value="Carb_anhydrase"/>
    <property type="match status" value="1"/>
</dbReference>
<dbReference type="PANTHER" id="PTHR18952:SF110">
    <property type="entry name" value="CARBONIC ANHYDRASE 6"/>
    <property type="match status" value="1"/>
</dbReference>
<evidence type="ECO:0000256" key="10">
    <source>
        <dbReference type="ARBA" id="ARBA00023239"/>
    </source>
</evidence>
<evidence type="ECO:0000256" key="3">
    <source>
        <dbReference type="ARBA" id="ARBA00010718"/>
    </source>
</evidence>
<evidence type="ECO:0000256" key="2">
    <source>
        <dbReference type="ARBA" id="ARBA00004613"/>
    </source>
</evidence>
<comment type="cofactor">
    <cofactor evidence="1">
        <name>Zn(2+)</name>
        <dbReference type="ChEBI" id="CHEBI:29105"/>
    </cofactor>
</comment>
<organism evidence="17 18">
    <name type="scientific">Clavelina lepadiformis</name>
    <name type="common">Light-bulb sea squirt</name>
    <name type="synonym">Ascidia lepadiformis</name>
    <dbReference type="NCBI Taxonomy" id="159417"/>
    <lineage>
        <taxon>Eukaryota</taxon>
        <taxon>Metazoa</taxon>
        <taxon>Chordata</taxon>
        <taxon>Tunicata</taxon>
        <taxon>Ascidiacea</taxon>
        <taxon>Aplousobranchia</taxon>
        <taxon>Clavelinidae</taxon>
        <taxon>Clavelina</taxon>
    </lineage>
</organism>
<name>A0ABP0EZR7_CLALP</name>
<dbReference type="CDD" id="cd00037">
    <property type="entry name" value="CLECT"/>
    <property type="match status" value="1"/>
</dbReference>
<feature type="chain" id="PRO_5047362794" description="Carbonic anhydrase 6" evidence="14">
    <location>
        <begin position="23"/>
        <end position="474"/>
    </location>
</feature>
<gene>
    <name evidence="17" type="ORF">CVLEPA_LOCUS2774</name>
</gene>
<keyword evidence="8" id="KW-1015">Disulfide bond</keyword>
<evidence type="ECO:0000313" key="17">
    <source>
        <dbReference type="EMBL" id="CAK8672984.1"/>
    </source>
</evidence>
<keyword evidence="6" id="KW-0479">Metal-binding</keyword>
<reference evidence="17 18" key="1">
    <citation type="submission" date="2024-02" db="EMBL/GenBank/DDBJ databases">
        <authorList>
            <person name="Daric V."/>
            <person name="Darras S."/>
        </authorList>
    </citation>
    <scope>NUCLEOTIDE SEQUENCE [LARGE SCALE GENOMIC DNA]</scope>
</reference>
<comment type="similarity">
    <text evidence="3">Belongs to the alpha-carbonic anhydrase family.</text>
</comment>
<feature type="domain" description="Alpha-carbonic anhydrase" evidence="16">
    <location>
        <begin position="208"/>
        <end position="474"/>
    </location>
</feature>
<evidence type="ECO:0000256" key="14">
    <source>
        <dbReference type="SAM" id="SignalP"/>
    </source>
</evidence>
<keyword evidence="14" id="KW-0732">Signal</keyword>
<dbReference type="SMART" id="SM00034">
    <property type="entry name" value="CLECT"/>
    <property type="match status" value="1"/>
</dbReference>
<evidence type="ECO:0000259" key="15">
    <source>
        <dbReference type="PROSITE" id="PS50041"/>
    </source>
</evidence>
<dbReference type="SUPFAM" id="SSF56436">
    <property type="entry name" value="C-type lectin-like"/>
    <property type="match status" value="1"/>
</dbReference>
<dbReference type="SUPFAM" id="SSF51069">
    <property type="entry name" value="Carbonic anhydrase"/>
    <property type="match status" value="1"/>
</dbReference>
<dbReference type="Pfam" id="PF00059">
    <property type="entry name" value="Lectin_C"/>
    <property type="match status" value="1"/>
</dbReference>
<evidence type="ECO:0000256" key="12">
    <source>
        <dbReference type="ARBA" id="ARBA00031549"/>
    </source>
</evidence>
<feature type="domain" description="C-type lectin" evidence="15">
    <location>
        <begin position="45"/>
        <end position="200"/>
    </location>
</feature>
<evidence type="ECO:0000256" key="13">
    <source>
        <dbReference type="ARBA" id="ARBA00032196"/>
    </source>
</evidence>
<comment type="caution">
    <text evidence="17">The sequence shown here is derived from an EMBL/GenBank/DDBJ whole genome shotgun (WGS) entry which is preliminary data.</text>
</comment>
<dbReference type="PROSITE" id="PS50041">
    <property type="entry name" value="C_TYPE_LECTIN_2"/>
    <property type="match status" value="1"/>
</dbReference>
<evidence type="ECO:0000256" key="8">
    <source>
        <dbReference type="ARBA" id="ARBA00023157"/>
    </source>
</evidence>
<evidence type="ECO:0000256" key="7">
    <source>
        <dbReference type="ARBA" id="ARBA00022833"/>
    </source>
</evidence>
<evidence type="ECO:0000256" key="6">
    <source>
        <dbReference type="ARBA" id="ARBA00022723"/>
    </source>
</evidence>
<keyword evidence="7" id="KW-0862">Zinc</keyword>
<dbReference type="Gene3D" id="3.10.200.10">
    <property type="entry name" value="Alpha carbonic anhydrase"/>
    <property type="match status" value="1"/>
</dbReference>
<keyword evidence="18" id="KW-1185">Reference proteome</keyword>
<accession>A0ABP0EZR7</accession>
<evidence type="ECO:0000256" key="5">
    <source>
        <dbReference type="ARBA" id="ARBA00022525"/>
    </source>
</evidence>
<feature type="signal peptide" evidence="14">
    <location>
        <begin position="1"/>
        <end position="22"/>
    </location>
</feature>
<evidence type="ECO:0000256" key="11">
    <source>
        <dbReference type="ARBA" id="ARBA00025355"/>
    </source>
</evidence>
<dbReference type="CDD" id="cd00326">
    <property type="entry name" value="alpha_CA"/>
    <property type="match status" value="1"/>
</dbReference>
<sequence>MEVRNFMTSFLLLVCLTSLGKSTEKVRRMNTHRGQECFGKSSMIINGKEYQLFNEKANYDEAKVKCEKWGAKWMSARASLATIPDQETQECLSDMIRSPGNYQPKDWRRQPPFEIGYTIGGTDQREGSWKWATGDPIHTRGKKPGYSNWGRFEPNDWRRFSGEGEDCMSMLLRGVPGLIGYERGKWIDHLCSVKMFFICERDLPDSDFGWGFPNNAHSLLPSDWPNKYVTCGGSHQSPVDVDITTNRFCSNDLSTVTSWGTEHNEDVQWVVHNTGRNLEIRLQPERSLYSTFHGSDVKHYVDKIHIKFGDSGYRGSEHSIGGKVYAGELQIFHHPAEETGERHALSFMLQERYFQPNRRWSKLLRHINTVQEADMTSVMKSPEGHFKYLLGDTARSNDYRSEEYVTGAAVRYRGSLTQPPCTDDVIWTVYPRAITLSFAQFSVLRHLNMEGGQPMKGNTRPLQPRSDDHCIVLS</sequence>
<keyword evidence="9" id="KW-0325">Glycoprotein</keyword>
<evidence type="ECO:0000259" key="16">
    <source>
        <dbReference type="PROSITE" id="PS51144"/>
    </source>
</evidence>
<comment type="function">
    <text evidence="11">Reversible hydration of carbon dioxide. Its role in saliva is unknown.</text>
</comment>